<protein>
    <submittedName>
        <fullName evidence="1">Uncharacterized protein</fullName>
    </submittedName>
</protein>
<dbReference type="EMBL" id="OZ034821">
    <property type="protein sequence ID" value="CAL1407705.1"/>
    <property type="molecule type" value="Genomic_DNA"/>
</dbReference>
<proteinExistence type="predicted"/>
<dbReference type="Proteomes" id="UP001497516">
    <property type="component" value="Chromosome 8"/>
</dbReference>
<reference evidence="1 2" key="1">
    <citation type="submission" date="2024-04" db="EMBL/GenBank/DDBJ databases">
        <authorList>
            <person name="Fracassetti M."/>
        </authorList>
    </citation>
    <scope>NUCLEOTIDE SEQUENCE [LARGE SCALE GENOMIC DNA]</scope>
</reference>
<evidence type="ECO:0000313" key="1">
    <source>
        <dbReference type="EMBL" id="CAL1407705.1"/>
    </source>
</evidence>
<keyword evidence="2" id="KW-1185">Reference proteome</keyword>
<sequence length="128" mass="14177">MAMELQDNNGEGSSYSSPQLLDKGIGDGISSKTLGGFRTLLFIFVTEIGERFSYIDFHSNLITYLTQQLNLPLVSAFKIITNFNGSKNFTPLIGALIADSFSENFRTLIIGILIFQLVIKILPLQLNL</sequence>
<dbReference type="PANTHER" id="PTHR11654">
    <property type="entry name" value="OLIGOPEPTIDE TRANSPORTER-RELATED"/>
    <property type="match status" value="1"/>
</dbReference>
<evidence type="ECO:0000313" key="2">
    <source>
        <dbReference type="Proteomes" id="UP001497516"/>
    </source>
</evidence>
<organism evidence="1 2">
    <name type="scientific">Linum trigynum</name>
    <dbReference type="NCBI Taxonomy" id="586398"/>
    <lineage>
        <taxon>Eukaryota</taxon>
        <taxon>Viridiplantae</taxon>
        <taxon>Streptophyta</taxon>
        <taxon>Embryophyta</taxon>
        <taxon>Tracheophyta</taxon>
        <taxon>Spermatophyta</taxon>
        <taxon>Magnoliopsida</taxon>
        <taxon>eudicotyledons</taxon>
        <taxon>Gunneridae</taxon>
        <taxon>Pentapetalae</taxon>
        <taxon>rosids</taxon>
        <taxon>fabids</taxon>
        <taxon>Malpighiales</taxon>
        <taxon>Linaceae</taxon>
        <taxon>Linum</taxon>
    </lineage>
</organism>
<accession>A0AAV2GDY0</accession>
<dbReference type="Gene3D" id="1.20.1250.20">
    <property type="entry name" value="MFS general substrate transporter like domains"/>
    <property type="match status" value="1"/>
</dbReference>
<dbReference type="AlphaFoldDB" id="A0AAV2GDY0"/>
<name>A0AAV2GDY0_9ROSI</name>
<gene>
    <name evidence="1" type="ORF">LTRI10_LOCUS47357</name>
</gene>
<dbReference type="InterPro" id="IPR036259">
    <property type="entry name" value="MFS_trans_sf"/>
</dbReference>